<protein>
    <submittedName>
        <fullName evidence="1">Uncharacterized protein</fullName>
    </submittedName>
</protein>
<dbReference type="AlphaFoldDB" id="A0A8J7A7W7"/>
<evidence type="ECO:0000313" key="1">
    <source>
        <dbReference type="EMBL" id="MBE9077665.1"/>
    </source>
</evidence>
<name>A0A8J7A7W7_9CYAN</name>
<evidence type="ECO:0000313" key="2">
    <source>
        <dbReference type="Proteomes" id="UP000636505"/>
    </source>
</evidence>
<sequence length="679" mass="73435">MAQLGRVYAALNPQLKEKPAEGGSAPPPLPPEKPDALLLTTTYSYLAEDYVAIESRLKQLGYNVITKNSGDFTQADVDGMELIVAADYSGPIKLDFAGLEMPVVVLDNRKLDPLALAAASKAVVSGPVWIDAPGYLTTERFMGELVLSKEDVLDRTMTLLNPTTLDLNVGVKSFLGGLSYSPIYASVQEGSLLSGQASDGRRVAFIGFVDSFAYLNDAGLQAFDAGVKWSANLKEPEEPNEPKVPEVPSGGTDTEFDYNFFLSTLWRSEGKEAFDKATAELDTLLDEFNSSDEIVEWLNFEQILLNALGQDAETKEAFSDEKVAVRYADWAVLYSQAKLQEKPYVIANDIGLFDDLWNARNSSFGENLQVSISEMLKQSVEIAQSIIPQPDPTACAFIDCSDTEVPRVVQDIGIGVAAFLITIPFPVVGVVLGGLSAGLNIGQAITGEDLAGNELTLRERIEKATTGVAEGTLELIALSEGRRLFSSVVERLRGLSRTGELTEETASIAVRDALSRVDDILGYPTRSLGAEFNNLEVVLRADPELVTDLGQRIGTNRFSAGDIARIRRAPEGVAPESGIVFLEIGTTRAEARALGREGGAGLRHILEEHARDFANANPPIPVEKIPDAVMVAVTEGQVVGRQGASRNIYEFFFEGRRHRMAVEVGSNGFIVGANPRELP</sequence>
<gene>
    <name evidence="1" type="ORF">IQ241_10210</name>
</gene>
<dbReference type="EMBL" id="JADEXG010000019">
    <property type="protein sequence ID" value="MBE9077665.1"/>
    <property type="molecule type" value="Genomic_DNA"/>
</dbReference>
<dbReference type="RefSeq" id="WP_193906662.1">
    <property type="nucleotide sequence ID" value="NZ_JADEXG010000019.1"/>
</dbReference>
<proteinExistence type="predicted"/>
<keyword evidence="2" id="KW-1185">Reference proteome</keyword>
<reference evidence="1" key="1">
    <citation type="submission" date="2020-10" db="EMBL/GenBank/DDBJ databases">
        <authorList>
            <person name="Castelo-Branco R."/>
            <person name="Eusebio N."/>
            <person name="Adriana R."/>
            <person name="Vieira A."/>
            <person name="Brugerolle De Fraissinette N."/>
            <person name="Rezende De Castro R."/>
            <person name="Schneider M.P."/>
            <person name="Vasconcelos V."/>
            <person name="Leao P.N."/>
        </authorList>
    </citation>
    <scope>NUCLEOTIDE SEQUENCE</scope>
    <source>
        <strain evidence="1">LEGE 07310</strain>
    </source>
</reference>
<dbReference type="Proteomes" id="UP000636505">
    <property type="component" value="Unassembled WGS sequence"/>
</dbReference>
<accession>A0A8J7A7W7</accession>
<organism evidence="1 2">
    <name type="scientific">Vasconcelosia minhoensis LEGE 07310</name>
    <dbReference type="NCBI Taxonomy" id="915328"/>
    <lineage>
        <taxon>Bacteria</taxon>
        <taxon>Bacillati</taxon>
        <taxon>Cyanobacteriota</taxon>
        <taxon>Cyanophyceae</taxon>
        <taxon>Nodosilineales</taxon>
        <taxon>Cymatolegaceae</taxon>
        <taxon>Vasconcelosia</taxon>
        <taxon>Vasconcelosia minhoensis</taxon>
    </lineage>
</organism>
<comment type="caution">
    <text evidence="1">The sequence shown here is derived from an EMBL/GenBank/DDBJ whole genome shotgun (WGS) entry which is preliminary data.</text>
</comment>